<dbReference type="Gene3D" id="1.25.40.390">
    <property type="match status" value="1"/>
</dbReference>
<dbReference type="Proteomes" id="UP000184164">
    <property type="component" value="Unassembled WGS sequence"/>
</dbReference>
<dbReference type="STRING" id="1484053.SAMN05444274_1102"/>
<dbReference type="AlphaFoldDB" id="A0A1M5ESA2"/>
<dbReference type="SUPFAM" id="SSF48452">
    <property type="entry name" value="TPR-like"/>
    <property type="match status" value="1"/>
</dbReference>
<dbReference type="RefSeq" id="WP_217651646.1">
    <property type="nucleotide sequence ID" value="NZ_FQUM01000010.1"/>
</dbReference>
<organism evidence="1 2">
    <name type="scientific">Mariniphaga anaerophila</name>
    <dbReference type="NCBI Taxonomy" id="1484053"/>
    <lineage>
        <taxon>Bacteria</taxon>
        <taxon>Pseudomonadati</taxon>
        <taxon>Bacteroidota</taxon>
        <taxon>Bacteroidia</taxon>
        <taxon>Marinilabiliales</taxon>
        <taxon>Prolixibacteraceae</taxon>
        <taxon>Mariniphaga</taxon>
    </lineage>
</organism>
<dbReference type="InterPro" id="IPR024302">
    <property type="entry name" value="SusD-like"/>
</dbReference>
<name>A0A1M5ESA2_9BACT</name>
<dbReference type="EMBL" id="FQUM01000010">
    <property type="protein sequence ID" value="SHF82135.1"/>
    <property type="molecule type" value="Genomic_DNA"/>
</dbReference>
<keyword evidence="2" id="KW-1185">Reference proteome</keyword>
<protein>
    <submittedName>
        <fullName evidence="1">Starch-binding associating with outer membrane</fullName>
    </submittedName>
</protein>
<dbReference type="InterPro" id="IPR011990">
    <property type="entry name" value="TPR-like_helical_dom_sf"/>
</dbReference>
<evidence type="ECO:0000313" key="1">
    <source>
        <dbReference type="EMBL" id="SHF82135.1"/>
    </source>
</evidence>
<proteinExistence type="predicted"/>
<gene>
    <name evidence="1" type="ORF">SAMN05444274_1102</name>
</gene>
<sequence length="531" mass="60031">MMKKIFRIFQILFIGLVLFVGCTDDFDEMNTNPNAATEIDPSLLFPKLEREATNGGWANYQMGENLHTNLFVQWMSNSASYFSSGRYEYNNNWVTTAYWTPYYTYVLKNLLDIKKMAEATPKYEEMYHIARIATAIGTARTTDLFGDIPYSEASRGTEKPIYDAQKDIYYSILKDLKEATEALSSSFSVEQMKYGNQDIIYGGDVAKWIKLGNSLRLRYALRLSFVDPEKAKAEGEAALNGPLLSSVDDNAALATSTDDNDGIGHPLYTLCYWNEFRMSSTLEKAYKELSSVNDPRMECYWGVTESTHGSEAPEFKGVRNGLPTDQLTKAGNTPAENSNIWGLLWAPEWNSGTGTPSGFRAYPYYTMCFSEVCFLKAEAAIRGWNNAGDARTNYEDGIRASFKEARHNVNTSLYETTNDESYIAGGSVKWDEAADFENKLERVITQKWIALFPNGNEAWAEFRRTGYPELTPIAQSDDPNIKPNNGEFLKKLRYVNKEREENTVNATSASLNGGKGDGSNVRVWWDTERYK</sequence>
<dbReference type="PROSITE" id="PS51257">
    <property type="entry name" value="PROKAR_LIPOPROTEIN"/>
    <property type="match status" value="1"/>
</dbReference>
<accession>A0A1M5ESA2</accession>
<dbReference type="Pfam" id="PF12741">
    <property type="entry name" value="SusD-like"/>
    <property type="match status" value="1"/>
</dbReference>
<evidence type="ECO:0000313" key="2">
    <source>
        <dbReference type="Proteomes" id="UP000184164"/>
    </source>
</evidence>
<reference evidence="1 2" key="1">
    <citation type="submission" date="2016-11" db="EMBL/GenBank/DDBJ databases">
        <authorList>
            <person name="Jaros S."/>
            <person name="Januszkiewicz K."/>
            <person name="Wedrychowicz H."/>
        </authorList>
    </citation>
    <scope>NUCLEOTIDE SEQUENCE [LARGE SCALE GENOMIC DNA]</scope>
    <source>
        <strain evidence="1 2">DSM 26910</strain>
    </source>
</reference>